<evidence type="ECO:0000256" key="1">
    <source>
        <dbReference type="ARBA" id="ARBA00011245"/>
    </source>
</evidence>
<keyword evidence="4" id="KW-0653">Protein transport</keyword>
<dbReference type="GO" id="GO:0042953">
    <property type="term" value="P:lipoprotein transport"/>
    <property type="evidence" value="ECO:0007669"/>
    <property type="project" value="TreeGrafter"/>
</dbReference>
<keyword evidence="3" id="KW-0732">Signal</keyword>
<keyword evidence="2" id="KW-0813">Transport</keyword>
<comment type="caution">
    <text evidence="5">The sequence shown here is derived from an EMBL/GenBank/DDBJ whole genome shotgun (WGS) entry which is preliminary data.</text>
</comment>
<dbReference type="InterPro" id="IPR004564">
    <property type="entry name" value="OM_lipoprot_carrier_LolA-like"/>
</dbReference>
<dbReference type="GO" id="GO:0044874">
    <property type="term" value="P:lipoprotein localization to outer membrane"/>
    <property type="evidence" value="ECO:0007669"/>
    <property type="project" value="TreeGrafter"/>
</dbReference>
<evidence type="ECO:0000256" key="3">
    <source>
        <dbReference type="ARBA" id="ARBA00022729"/>
    </source>
</evidence>
<dbReference type="GO" id="GO:0030288">
    <property type="term" value="C:outer membrane-bounded periplasmic space"/>
    <property type="evidence" value="ECO:0007669"/>
    <property type="project" value="TreeGrafter"/>
</dbReference>
<dbReference type="EMBL" id="DRCV01000204">
    <property type="protein sequence ID" value="HDK38291.1"/>
    <property type="molecule type" value="Genomic_DNA"/>
</dbReference>
<evidence type="ECO:0000256" key="2">
    <source>
        <dbReference type="ARBA" id="ARBA00022448"/>
    </source>
</evidence>
<evidence type="ECO:0000256" key="4">
    <source>
        <dbReference type="ARBA" id="ARBA00022927"/>
    </source>
</evidence>
<dbReference type="Pfam" id="PF03548">
    <property type="entry name" value="LolA"/>
    <property type="match status" value="1"/>
</dbReference>
<dbReference type="Gene3D" id="2.50.20.10">
    <property type="entry name" value="Lipoprotein localisation LolA/LolB/LppX"/>
    <property type="match status" value="1"/>
</dbReference>
<protein>
    <submittedName>
        <fullName evidence="5">Uncharacterized protein</fullName>
    </submittedName>
</protein>
<dbReference type="PANTHER" id="PTHR35869:SF1">
    <property type="entry name" value="OUTER-MEMBRANE LIPOPROTEIN CARRIER PROTEIN"/>
    <property type="match status" value="1"/>
</dbReference>
<comment type="subunit">
    <text evidence="1">Monomer.</text>
</comment>
<dbReference type="PANTHER" id="PTHR35869">
    <property type="entry name" value="OUTER-MEMBRANE LIPOPROTEIN CARRIER PROTEIN"/>
    <property type="match status" value="1"/>
</dbReference>
<organism evidence="5">
    <name type="scientific">Thiolapillus brandeum</name>
    <dbReference type="NCBI Taxonomy" id="1076588"/>
    <lineage>
        <taxon>Bacteria</taxon>
        <taxon>Pseudomonadati</taxon>
        <taxon>Pseudomonadota</taxon>
        <taxon>Gammaproteobacteria</taxon>
        <taxon>Chromatiales</taxon>
        <taxon>Sedimenticolaceae</taxon>
        <taxon>Thiolapillus</taxon>
    </lineage>
</organism>
<dbReference type="CDD" id="cd16325">
    <property type="entry name" value="LolA"/>
    <property type="match status" value="1"/>
</dbReference>
<dbReference type="AlphaFoldDB" id="A0A831NYH2"/>
<proteinExistence type="predicted"/>
<name>A0A831NYH2_9GAMM</name>
<reference evidence="5" key="1">
    <citation type="journal article" date="2020" name="mSystems">
        <title>Genome- and Community-Level Interaction Insights into Carbon Utilization and Element Cycling Functions of Hydrothermarchaeota in Hydrothermal Sediment.</title>
        <authorList>
            <person name="Zhou Z."/>
            <person name="Liu Y."/>
            <person name="Xu W."/>
            <person name="Pan J."/>
            <person name="Luo Z.H."/>
            <person name="Li M."/>
        </authorList>
    </citation>
    <scope>NUCLEOTIDE SEQUENCE [LARGE SCALE GENOMIC DNA]</scope>
    <source>
        <strain evidence="5">HyVt-26</strain>
    </source>
</reference>
<dbReference type="SUPFAM" id="SSF89392">
    <property type="entry name" value="Prokaryotic lipoproteins and lipoprotein localization factors"/>
    <property type="match status" value="1"/>
</dbReference>
<gene>
    <name evidence="5" type="ORF">ENG92_04670</name>
</gene>
<accession>A0A831NYH2</accession>
<dbReference type="InterPro" id="IPR029046">
    <property type="entry name" value="LolA/LolB/LppX"/>
</dbReference>
<sequence length="65" mass="7727">MPKKEDSQFEQILLAFEGDQLKRMEMADRFGQVTRFDFFDLKRNPPLEDNLFTFVPPPGYDILDQ</sequence>
<evidence type="ECO:0000313" key="5">
    <source>
        <dbReference type="EMBL" id="HDK38291.1"/>
    </source>
</evidence>
<dbReference type="Proteomes" id="UP000885822">
    <property type="component" value="Unassembled WGS sequence"/>
</dbReference>